<reference evidence="2" key="1">
    <citation type="submission" date="2020-05" db="EMBL/GenBank/DDBJ databases">
        <authorList>
            <consortium name="Genoscope - CEA"/>
            <person name="William W."/>
        </authorList>
    </citation>
    <scope>NUCLEOTIDE SEQUENCE [LARGE SCALE GENOMIC DNA]</scope>
    <source>
        <strain evidence="2">PCC 7821</strain>
    </source>
</reference>
<dbReference type="EMBL" id="CZCZ02000008">
    <property type="protein sequence ID" value="CAC5341454.1"/>
    <property type="molecule type" value="Genomic_DNA"/>
</dbReference>
<evidence type="ECO:0000313" key="2">
    <source>
        <dbReference type="EMBL" id="CAC5341454.1"/>
    </source>
</evidence>
<keyword evidence="1" id="KW-1277">Toxin-antitoxin system</keyword>
<dbReference type="AlphaFoldDB" id="A0A6J7ZI12"/>
<dbReference type="InterPro" id="IPR035093">
    <property type="entry name" value="RelE/ParE_toxin_dom_sf"/>
</dbReference>
<dbReference type="Pfam" id="PF05016">
    <property type="entry name" value="ParE_toxin"/>
    <property type="match status" value="1"/>
</dbReference>
<organism evidence="2 3">
    <name type="scientific">Planktothrix rubescens CCAP 1459/22</name>
    <dbReference type="NCBI Taxonomy" id="329571"/>
    <lineage>
        <taxon>Bacteria</taxon>
        <taxon>Bacillati</taxon>
        <taxon>Cyanobacteriota</taxon>
        <taxon>Cyanophyceae</taxon>
        <taxon>Oscillatoriophycideae</taxon>
        <taxon>Oscillatoriales</taxon>
        <taxon>Microcoleaceae</taxon>
        <taxon>Planktothrix</taxon>
    </lineage>
</organism>
<name>A0A6J7ZI12_PLARU</name>
<dbReference type="Gene3D" id="3.30.2310.20">
    <property type="entry name" value="RelE-like"/>
    <property type="match status" value="1"/>
</dbReference>
<dbReference type="Proteomes" id="UP000196521">
    <property type="component" value="Unassembled WGS sequence"/>
</dbReference>
<dbReference type="RefSeq" id="WP_087882222.1">
    <property type="nucleotide sequence ID" value="NZ_LR812491.1"/>
</dbReference>
<proteinExistence type="predicted"/>
<sequence length="69" mass="8043">MKIKWLRRALRNLEILYTYISSDDADAARQTIVRIQDAVNQLAQYPFMGRYGRVEGTRELVIANKLLCI</sequence>
<comment type="caution">
    <text evidence="2">The sequence shown here is derived from an EMBL/GenBank/DDBJ whole genome shotgun (WGS) entry which is preliminary data.</text>
</comment>
<gene>
    <name evidence="2" type="ORF">PLAN_130029</name>
</gene>
<evidence type="ECO:0000313" key="3">
    <source>
        <dbReference type="Proteomes" id="UP000196521"/>
    </source>
</evidence>
<protein>
    <submittedName>
        <fullName evidence="2">Toxin Y4kP</fullName>
    </submittedName>
</protein>
<accession>A0A6J7ZI12</accession>
<keyword evidence="3" id="KW-1185">Reference proteome</keyword>
<dbReference type="InterPro" id="IPR007712">
    <property type="entry name" value="RelE/ParE_toxin"/>
</dbReference>
<evidence type="ECO:0000256" key="1">
    <source>
        <dbReference type="ARBA" id="ARBA00022649"/>
    </source>
</evidence>